<reference evidence="1" key="1">
    <citation type="submission" date="2023-11" db="EMBL/GenBank/DDBJ databases">
        <authorList>
            <person name="De Vega J J."/>
            <person name="De Vega J J."/>
        </authorList>
    </citation>
    <scope>NUCLEOTIDE SEQUENCE</scope>
</reference>
<name>A0AAD2HZ84_9AGAR</name>
<evidence type="ECO:0000313" key="2">
    <source>
        <dbReference type="Proteomes" id="UP001295794"/>
    </source>
</evidence>
<gene>
    <name evidence="1" type="ORF">MYCIT1_LOCUS35007</name>
</gene>
<dbReference type="Proteomes" id="UP001295794">
    <property type="component" value="Unassembled WGS sequence"/>
</dbReference>
<evidence type="ECO:0000313" key="1">
    <source>
        <dbReference type="EMBL" id="CAK5282887.1"/>
    </source>
</evidence>
<sequence>MARDRVRGSKSLNCDLAPRSSLLRKIDKLLSTSSFVLRNRIPPLNTDFLPCNEQRAYP</sequence>
<accession>A0AAD2HZ84</accession>
<dbReference type="AlphaFoldDB" id="A0AAD2HZ84"/>
<dbReference type="EMBL" id="CAVNYO010000463">
    <property type="protein sequence ID" value="CAK5282887.1"/>
    <property type="molecule type" value="Genomic_DNA"/>
</dbReference>
<keyword evidence="2" id="KW-1185">Reference proteome</keyword>
<organism evidence="1 2">
    <name type="scientific">Mycena citricolor</name>
    <dbReference type="NCBI Taxonomy" id="2018698"/>
    <lineage>
        <taxon>Eukaryota</taxon>
        <taxon>Fungi</taxon>
        <taxon>Dikarya</taxon>
        <taxon>Basidiomycota</taxon>
        <taxon>Agaricomycotina</taxon>
        <taxon>Agaricomycetes</taxon>
        <taxon>Agaricomycetidae</taxon>
        <taxon>Agaricales</taxon>
        <taxon>Marasmiineae</taxon>
        <taxon>Mycenaceae</taxon>
        <taxon>Mycena</taxon>
    </lineage>
</organism>
<protein>
    <submittedName>
        <fullName evidence="1">Uncharacterized protein</fullName>
    </submittedName>
</protein>
<comment type="caution">
    <text evidence="1">The sequence shown here is derived from an EMBL/GenBank/DDBJ whole genome shotgun (WGS) entry which is preliminary data.</text>
</comment>
<proteinExistence type="predicted"/>